<dbReference type="InterPro" id="IPR012338">
    <property type="entry name" value="Beta-lactam/transpept-like"/>
</dbReference>
<dbReference type="Proteomes" id="UP000574133">
    <property type="component" value="Unassembled WGS sequence"/>
</dbReference>
<name>A0A841TCQ2_9BACL</name>
<reference evidence="2 3" key="1">
    <citation type="submission" date="2020-08" db="EMBL/GenBank/DDBJ databases">
        <title>Cohnella phylogeny.</title>
        <authorList>
            <person name="Dunlap C."/>
        </authorList>
    </citation>
    <scope>NUCLEOTIDE SEQUENCE [LARGE SCALE GENOMIC DNA]</scope>
    <source>
        <strain evidence="2 3">DSM 103658</strain>
    </source>
</reference>
<evidence type="ECO:0000313" key="2">
    <source>
        <dbReference type="EMBL" id="MBB6678792.1"/>
    </source>
</evidence>
<proteinExistence type="predicted"/>
<dbReference type="EMBL" id="JACJVN010000060">
    <property type="protein sequence ID" value="MBB6678792.1"/>
    <property type="molecule type" value="Genomic_DNA"/>
</dbReference>
<dbReference type="PANTHER" id="PTHR46825:SF9">
    <property type="entry name" value="BETA-LACTAMASE-RELATED DOMAIN-CONTAINING PROTEIN"/>
    <property type="match status" value="1"/>
</dbReference>
<organism evidence="2 3">
    <name type="scientific">Cohnella lubricantis</name>
    <dbReference type="NCBI Taxonomy" id="2163172"/>
    <lineage>
        <taxon>Bacteria</taxon>
        <taxon>Bacillati</taxon>
        <taxon>Bacillota</taxon>
        <taxon>Bacilli</taxon>
        <taxon>Bacillales</taxon>
        <taxon>Paenibacillaceae</taxon>
        <taxon>Cohnella</taxon>
    </lineage>
</organism>
<dbReference type="InterPro" id="IPR001466">
    <property type="entry name" value="Beta-lactam-related"/>
</dbReference>
<dbReference type="SUPFAM" id="SSF56601">
    <property type="entry name" value="beta-lactamase/transpeptidase-like"/>
    <property type="match status" value="1"/>
</dbReference>
<evidence type="ECO:0000259" key="1">
    <source>
        <dbReference type="Pfam" id="PF00144"/>
    </source>
</evidence>
<comment type="caution">
    <text evidence="2">The sequence shown here is derived from an EMBL/GenBank/DDBJ whole genome shotgun (WGS) entry which is preliminary data.</text>
</comment>
<dbReference type="RefSeq" id="WP_185180057.1">
    <property type="nucleotide sequence ID" value="NZ_CBCSEP010000003.1"/>
</dbReference>
<keyword evidence="3" id="KW-1185">Reference proteome</keyword>
<dbReference type="InterPro" id="IPR050491">
    <property type="entry name" value="AmpC-like"/>
</dbReference>
<dbReference type="Pfam" id="PF00144">
    <property type="entry name" value="Beta-lactamase"/>
    <property type="match status" value="1"/>
</dbReference>
<dbReference type="PANTHER" id="PTHR46825">
    <property type="entry name" value="D-ALANYL-D-ALANINE-CARBOXYPEPTIDASE/ENDOPEPTIDASE AMPH"/>
    <property type="match status" value="1"/>
</dbReference>
<dbReference type="Gene3D" id="3.40.710.10">
    <property type="entry name" value="DD-peptidase/beta-lactamase superfamily"/>
    <property type="match status" value="1"/>
</dbReference>
<evidence type="ECO:0000313" key="3">
    <source>
        <dbReference type="Proteomes" id="UP000574133"/>
    </source>
</evidence>
<feature type="domain" description="Beta-lactamase-related" evidence="1">
    <location>
        <begin position="20"/>
        <end position="323"/>
    </location>
</feature>
<sequence length="351" mass="39282">MKVMQTDWDKQVSTQLYNKVENERKKRNYPSLQVSIQIKDKFFHCITGLSKRKLRSRATLDSLYYLGSVSKIFVKGVILKLIQDGKMTLDDSIRSYVDLPPFANDVLIKHLLHHSSGLFDPLDTDLAFPDLIQGKKWTMQEVIQSVRTSTPLFEPGSERSYSNSGYVLLGKAAEVVGKCPFSQLLNELILEPLHLTHTHCPFENDSMPARRLSAGYDSHFYCIEGNGKIVSLSKYPISLSGSGLMSGSIVSNSSDLCVFMHNLFEGSLFDDKTKRLSRLFFGTKNLNGVVFREQVGYLPGYKSFVGHSSDHNLSIAALANISDRNLLDDAVGNIVEELLHLELIQGHSCAV</sequence>
<gene>
    <name evidence="2" type="ORF">H4Q31_15990</name>
</gene>
<dbReference type="AlphaFoldDB" id="A0A841TCQ2"/>
<accession>A0A841TCQ2</accession>
<protein>
    <submittedName>
        <fullName evidence="2">Beta-lactamase family protein</fullName>
    </submittedName>
</protein>